<dbReference type="InterPro" id="IPR001480">
    <property type="entry name" value="Bulb-type_lectin_dom"/>
</dbReference>
<dbReference type="Gene3D" id="2.90.10.30">
    <property type="match status" value="1"/>
</dbReference>
<accession>A0A9W6RRP2</accession>
<evidence type="ECO:0000313" key="2">
    <source>
        <dbReference type="EMBL" id="GLY80339.1"/>
    </source>
</evidence>
<protein>
    <recommendedName>
        <fullName evidence="1">Bulb-type lectin domain-containing protein</fullName>
    </recommendedName>
</protein>
<name>A0A9W6RRP2_9ACTN</name>
<dbReference type="InterPro" id="IPR036426">
    <property type="entry name" value="Bulb-type_lectin_dom_sf"/>
</dbReference>
<dbReference type="EMBL" id="BSTJ01000014">
    <property type="protein sequence ID" value="GLY80339.1"/>
    <property type="molecule type" value="Genomic_DNA"/>
</dbReference>
<reference evidence="2" key="1">
    <citation type="submission" date="2023-03" db="EMBL/GenBank/DDBJ databases">
        <title>Actinoallomurus iriomotensis NBRC 103681.</title>
        <authorList>
            <person name="Ichikawa N."/>
            <person name="Sato H."/>
            <person name="Tonouchi N."/>
        </authorList>
    </citation>
    <scope>NUCLEOTIDE SEQUENCE</scope>
    <source>
        <strain evidence="2">NBRC 103681</strain>
    </source>
</reference>
<dbReference type="SUPFAM" id="SSF51110">
    <property type="entry name" value="alpha-D-mannose-specific plant lectins"/>
    <property type="match status" value="2"/>
</dbReference>
<dbReference type="SMART" id="SM00108">
    <property type="entry name" value="B_lectin"/>
    <property type="match status" value="1"/>
</dbReference>
<dbReference type="PROSITE" id="PS50927">
    <property type="entry name" value="BULB_LECTIN"/>
    <property type="match status" value="1"/>
</dbReference>
<gene>
    <name evidence="2" type="ORF">Airi01_086060</name>
</gene>
<organism evidence="2 3">
    <name type="scientific">Actinoallomurus iriomotensis</name>
    <dbReference type="NCBI Taxonomy" id="478107"/>
    <lineage>
        <taxon>Bacteria</taxon>
        <taxon>Bacillati</taxon>
        <taxon>Actinomycetota</taxon>
        <taxon>Actinomycetes</taxon>
        <taxon>Streptosporangiales</taxon>
        <taxon>Thermomonosporaceae</taxon>
        <taxon>Actinoallomurus</taxon>
    </lineage>
</organism>
<feature type="domain" description="Bulb-type lectin" evidence="1">
    <location>
        <begin position="229"/>
        <end position="344"/>
    </location>
</feature>
<dbReference type="Gene3D" id="2.90.10.10">
    <property type="entry name" value="Bulb-type lectin domain"/>
    <property type="match status" value="2"/>
</dbReference>
<dbReference type="Pfam" id="PF20062">
    <property type="entry name" value="DUF6461"/>
    <property type="match status" value="1"/>
</dbReference>
<evidence type="ECO:0000259" key="1">
    <source>
        <dbReference type="PROSITE" id="PS50927"/>
    </source>
</evidence>
<dbReference type="Proteomes" id="UP001165135">
    <property type="component" value="Unassembled WGS sequence"/>
</dbReference>
<dbReference type="InterPro" id="IPR045592">
    <property type="entry name" value="DUF6461"/>
</dbReference>
<proteinExistence type="predicted"/>
<sequence length="648" mass="70826">MQELIQFNRLYDDDEPLSSPSGRFVLRYDADGVATVTDQSTGEVRWRAGEPDRPVAGRFLLGSGGAIQVESADDRYETLWSSDCAAPEARALVLTDDGDFELLDGQRVRLLNSRTGPVDSAALGDAAPVAAITGDRYLLREGGKRRHVVVRNPDGSLQVSMSAPGYGWSHTLIAPLVQWMERQPDTLLTWRILPYEGRKTRELCLVDTEGEPLWRDDMRGLSPVPPQALPHVYGGPELGRGGRLRHQSLTSISGVYTLVHQDDGNLVLYYNPERRAVWATDTWWAGDGWTDLTEDGELVVRNLCGGPVWRSGTAGSDAQWLVVDDEGGIALLDDAGTAVWEVRTGPHAPAPVADVARGSVLRRGETLRRQSLTSVDGGTVLAHRDDCRIVLYGEDGRWLWNSHFGDDGRTHLTLDDDGMLRLRADDGSSALDLGGPGDELVVGRESVVLRREDGTVVWREGEPAATAEEDHTSWLERLNDEAYCVTVIHDVEPDEALRRLGAEPSQVTTGTWTDLMERADLEEAEPNTTVAAFALGPHTLLVEDNGYRAVNDPALSAGTFAVSSYMSVNADFGFIVSRDGEEVDNFGENGDGEVNSPEARRALEEMDSEDALDTAFDHDIELLCRVAGVRPTVADVSGTARLAILDEY</sequence>
<dbReference type="RefSeq" id="WP_285633128.1">
    <property type="nucleotide sequence ID" value="NZ_BSTJ01000014.1"/>
</dbReference>
<evidence type="ECO:0000313" key="3">
    <source>
        <dbReference type="Proteomes" id="UP001165135"/>
    </source>
</evidence>
<comment type="caution">
    <text evidence="2">The sequence shown here is derived from an EMBL/GenBank/DDBJ whole genome shotgun (WGS) entry which is preliminary data.</text>
</comment>
<dbReference type="AlphaFoldDB" id="A0A9W6RRP2"/>